<organism evidence="1 2">
    <name type="scientific">Lentinula lateritia</name>
    <dbReference type="NCBI Taxonomy" id="40482"/>
    <lineage>
        <taxon>Eukaryota</taxon>
        <taxon>Fungi</taxon>
        <taxon>Dikarya</taxon>
        <taxon>Basidiomycota</taxon>
        <taxon>Agaricomycotina</taxon>
        <taxon>Agaricomycetes</taxon>
        <taxon>Agaricomycetidae</taxon>
        <taxon>Agaricales</taxon>
        <taxon>Marasmiineae</taxon>
        <taxon>Omphalotaceae</taxon>
        <taxon>Lentinula</taxon>
    </lineage>
</organism>
<gene>
    <name evidence="1" type="ORF">C8J55DRAFT_552767</name>
</gene>
<reference evidence="1" key="1">
    <citation type="submission" date="2022-08" db="EMBL/GenBank/DDBJ databases">
        <authorList>
            <consortium name="DOE Joint Genome Institute"/>
            <person name="Min B."/>
            <person name="Riley R."/>
            <person name="Sierra-Patev S."/>
            <person name="Naranjo-Ortiz M."/>
            <person name="Looney B."/>
            <person name="Konkel Z."/>
            <person name="Slot J.C."/>
            <person name="Sakamoto Y."/>
            <person name="Steenwyk J.L."/>
            <person name="Rokas A."/>
            <person name="Carro J."/>
            <person name="Camarero S."/>
            <person name="Ferreira P."/>
            <person name="Molpeceres G."/>
            <person name="Ruiz-Duenas F.J."/>
            <person name="Serrano A."/>
            <person name="Henrissat B."/>
            <person name="Drula E."/>
            <person name="Hughes K.W."/>
            <person name="Mata J.L."/>
            <person name="Ishikawa N.K."/>
            <person name="Vargas-Isla R."/>
            <person name="Ushijima S."/>
            <person name="Smith C.A."/>
            <person name="Ahrendt S."/>
            <person name="Andreopoulos W."/>
            <person name="He G."/>
            <person name="Labutti K."/>
            <person name="Lipzen A."/>
            <person name="Ng V."/>
            <person name="Sandor L."/>
            <person name="Barry K."/>
            <person name="Martinez A.T."/>
            <person name="Xiao Y."/>
            <person name="Gibbons J.G."/>
            <person name="Terashima K."/>
            <person name="Hibbett D.S."/>
            <person name="Grigoriev I.V."/>
        </authorList>
    </citation>
    <scope>NUCLEOTIDE SEQUENCE</scope>
    <source>
        <strain evidence="1">Sp2 HRB7682 ss15</strain>
    </source>
</reference>
<sequence length="193" mass="21958">MTGALPQRYYNSSGYIIRGRNEVATEDFFYCKIVTPALSRRCPFSVLDGRRAPSGSECNSTALLSPFKTDNGHEIEVRHQAIPCEDNLQTRVVNQLSLCAFPLVLHSFGLSNKESREDTTNVKVFKLFVWRGEHLAGLEDYPLNNLKFLIDVDNSEVLYLHAQDVTASVYLMRGHPVADAFKRRIFKRSFSHE</sequence>
<reference evidence="1" key="2">
    <citation type="journal article" date="2023" name="Proc. Natl. Acad. Sci. U.S.A.">
        <title>A global phylogenomic analysis of the shiitake genus Lentinula.</title>
        <authorList>
            <person name="Sierra-Patev S."/>
            <person name="Min B."/>
            <person name="Naranjo-Ortiz M."/>
            <person name="Looney B."/>
            <person name="Konkel Z."/>
            <person name="Slot J.C."/>
            <person name="Sakamoto Y."/>
            <person name="Steenwyk J.L."/>
            <person name="Rokas A."/>
            <person name="Carro J."/>
            <person name="Camarero S."/>
            <person name="Ferreira P."/>
            <person name="Molpeceres G."/>
            <person name="Ruiz-Duenas F.J."/>
            <person name="Serrano A."/>
            <person name="Henrissat B."/>
            <person name="Drula E."/>
            <person name="Hughes K.W."/>
            <person name="Mata J.L."/>
            <person name="Ishikawa N.K."/>
            <person name="Vargas-Isla R."/>
            <person name="Ushijima S."/>
            <person name="Smith C.A."/>
            <person name="Donoghue J."/>
            <person name="Ahrendt S."/>
            <person name="Andreopoulos W."/>
            <person name="He G."/>
            <person name="LaButti K."/>
            <person name="Lipzen A."/>
            <person name="Ng V."/>
            <person name="Riley R."/>
            <person name="Sandor L."/>
            <person name="Barry K."/>
            <person name="Martinez A.T."/>
            <person name="Xiao Y."/>
            <person name="Gibbons J.G."/>
            <person name="Terashima K."/>
            <person name="Grigoriev I.V."/>
            <person name="Hibbett D."/>
        </authorList>
    </citation>
    <scope>NUCLEOTIDE SEQUENCE</scope>
    <source>
        <strain evidence="1">Sp2 HRB7682 ss15</strain>
    </source>
</reference>
<name>A0A9W8ZTN1_9AGAR</name>
<protein>
    <submittedName>
        <fullName evidence="1">Uncharacterized protein</fullName>
    </submittedName>
</protein>
<comment type="caution">
    <text evidence="1">The sequence shown here is derived from an EMBL/GenBank/DDBJ whole genome shotgun (WGS) entry which is preliminary data.</text>
</comment>
<proteinExistence type="predicted"/>
<evidence type="ECO:0000313" key="2">
    <source>
        <dbReference type="Proteomes" id="UP001150238"/>
    </source>
</evidence>
<dbReference type="EMBL" id="JANVFS010000052">
    <property type="protein sequence ID" value="KAJ4465309.1"/>
    <property type="molecule type" value="Genomic_DNA"/>
</dbReference>
<accession>A0A9W8ZTN1</accession>
<evidence type="ECO:0000313" key="1">
    <source>
        <dbReference type="EMBL" id="KAJ4465309.1"/>
    </source>
</evidence>
<dbReference type="Proteomes" id="UP001150238">
    <property type="component" value="Unassembled WGS sequence"/>
</dbReference>
<dbReference type="AlphaFoldDB" id="A0A9W8ZTN1"/>